<dbReference type="GO" id="GO:0008270">
    <property type="term" value="F:zinc ion binding"/>
    <property type="evidence" value="ECO:0007669"/>
    <property type="project" value="UniProtKB-UniRule"/>
</dbReference>
<evidence type="ECO:0000256" key="4">
    <source>
        <dbReference type="ARBA" id="ARBA00022759"/>
    </source>
</evidence>
<dbReference type="GO" id="GO:0006364">
    <property type="term" value="P:rRNA processing"/>
    <property type="evidence" value="ECO:0007669"/>
    <property type="project" value="UniProtKB-UniRule"/>
</dbReference>
<dbReference type="Gene3D" id="3.40.390.30">
    <property type="entry name" value="Metalloproteases ('zincins'), catalytic domain"/>
    <property type="match status" value="1"/>
</dbReference>
<evidence type="ECO:0000313" key="8">
    <source>
        <dbReference type="EMBL" id="SBT08908.1"/>
    </source>
</evidence>
<accession>A0A1A8XXY1</accession>
<comment type="function">
    <text evidence="7">Single strand-specific metallo-endoribonuclease involved in late-stage 70S ribosome quality control and in maturation of the 3' terminus of the 16S rRNA.</text>
</comment>
<keyword evidence="5 7" id="KW-0378">Hydrolase</keyword>
<dbReference type="SUPFAM" id="SSF55486">
    <property type="entry name" value="Metalloproteases ('zincins'), catalytic domain"/>
    <property type="match status" value="1"/>
</dbReference>
<dbReference type="HAMAP" id="MF_00009">
    <property type="entry name" value="Endoribonucl_YbeY"/>
    <property type="match status" value="1"/>
</dbReference>
<evidence type="ECO:0000313" key="9">
    <source>
        <dbReference type="Proteomes" id="UP000199169"/>
    </source>
</evidence>
<comment type="similarity">
    <text evidence="1 7">Belongs to the endoribonuclease YbeY family.</text>
</comment>
<keyword evidence="7" id="KW-0698">rRNA processing</keyword>
<dbReference type="STRING" id="1860102.ACCAA_650028"/>
<evidence type="ECO:0000256" key="3">
    <source>
        <dbReference type="ARBA" id="ARBA00022723"/>
    </source>
</evidence>
<dbReference type="GO" id="GO:0005737">
    <property type="term" value="C:cytoplasm"/>
    <property type="evidence" value="ECO:0007669"/>
    <property type="project" value="UniProtKB-SubCell"/>
</dbReference>
<dbReference type="Proteomes" id="UP000199169">
    <property type="component" value="Unassembled WGS sequence"/>
</dbReference>
<dbReference type="GO" id="GO:0004521">
    <property type="term" value="F:RNA endonuclease activity"/>
    <property type="evidence" value="ECO:0007669"/>
    <property type="project" value="UniProtKB-UniRule"/>
</dbReference>
<keyword evidence="6 7" id="KW-0862">Zinc</keyword>
<evidence type="ECO:0000256" key="5">
    <source>
        <dbReference type="ARBA" id="ARBA00022801"/>
    </source>
</evidence>
<keyword evidence="7" id="KW-0690">Ribosome biogenesis</keyword>
<comment type="subcellular location">
    <subcellularLocation>
        <location evidence="7">Cytoplasm</location>
    </subcellularLocation>
</comment>
<feature type="binding site" evidence="7">
    <location>
        <position position="135"/>
    </location>
    <ligand>
        <name>Zn(2+)</name>
        <dbReference type="ChEBI" id="CHEBI:29105"/>
        <note>catalytic</note>
    </ligand>
</feature>
<feature type="binding site" evidence="7">
    <location>
        <position position="125"/>
    </location>
    <ligand>
        <name>Zn(2+)</name>
        <dbReference type="ChEBI" id="CHEBI:29105"/>
        <note>catalytic</note>
    </ligand>
</feature>
<comment type="cofactor">
    <cofactor evidence="7">
        <name>Zn(2+)</name>
        <dbReference type="ChEBI" id="CHEBI:29105"/>
    </cofactor>
    <text evidence="7">Binds 1 zinc ion.</text>
</comment>
<feature type="binding site" evidence="7">
    <location>
        <position position="129"/>
    </location>
    <ligand>
        <name>Zn(2+)</name>
        <dbReference type="ChEBI" id="CHEBI:29105"/>
        <note>catalytic</note>
    </ligand>
</feature>
<proteinExistence type="inferred from homology"/>
<evidence type="ECO:0000256" key="1">
    <source>
        <dbReference type="ARBA" id="ARBA00010875"/>
    </source>
</evidence>
<keyword evidence="3 7" id="KW-0479">Metal-binding</keyword>
<keyword evidence="7" id="KW-0963">Cytoplasm</keyword>
<gene>
    <name evidence="7 8" type="primary">ybeY</name>
    <name evidence="8" type="ORF">ACCAA_650028</name>
</gene>
<dbReference type="PANTHER" id="PTHR46986:SF1">
    <property type="entry name" value="ENDORIBONUCLEASE YBEY, CHLOROPLASTIC"/>
    <property type="match status" value="1"/>
</dbReference>
<dbReference type="InterPro" id="IPR002036">
    <property type="entry name" value="YbeY"/>
</dbReference>
<protein>
    <recommendedName>
        <fullName evidence="7">Endoribonuclease YbeY</fullName>
        <ecNumber evidence="7">3.1.-.-</ecNumber>
    </recommendedName>
</protein>
<dbReference type="Pfam" id="PF02130">
    <property type="entry name" value="YbeY"/>
    <property type="match status" value="1"/>
</dbReference>
<evidence type="ECO:0000256" key="2">
    <source>
        <dbReference type="ARBA" id="ARBA00022722"/>
    </source>
</evidence>
<dbReference type="InterPro" id="IPR023091">
    <property type="entry name" value="MetalPrtase_cat_dom_sf_prd"/>
</dbReference>
<dbReference type="PROSITE" id="PS01306">
    <property type="entry name" value="UPF0054"/>
    <property type="match status" value="1"/>
</dbReference>
<keyword evidence="2 7" id="KW-0540">Nuclease</keyword>
<keyword evidence="9" id="KW-1185">Reference proteome</keyword>
<dbReference type="EC" id="3.1.-.-" evidence="7"/>
<dbReference type="EMBL" id="FLQX01000144">
    <property type="protein sequence ID" value="SBT08908.1"/>
    <property type="molecule type" value="Genomic_DNA"/>
</dbReference>
<organism evidence="8 9">
    <name type="scientific">Candidatus Accumulibacter aalborgensis</name>
    <dbReference type="NCBI Taxonomy" id="1860102"/>
    <lineage>
        <taxon>Bacteria</taxon>
        <taxon>Pseudomonadati</taxon>
        <taxon>Pseudomonadota</taxon>
        <taxon>Betaproteobacteria</taxon>
        <taxon>Candidatus Accumulibacter</taxon>
    </lineage>
</organism>
<dbReference type="InterPro" id="IPR020549">
    <property type="entry name" value="YbeY_CS"/>
</dbReference>
<keyword evidence="4 7" id="KW-0255">Endonuclease</keyword>
<sequence>MRQTKRQRQRQSMPAGRRLQISVQYTGKRGELPKKRQVRAWARAAMTAPGKRGGQITVRFVEADEAQRLNRDYRRRDYATNVLSFPYALKPLLCGDLVLCAPVVAREAAEQGKLLAAHYAHLIVHGMLHLQGYDHEHSAQQAAEMERRERKILAALGYPDPYAECVQRLESENEV</sequence>
<dbReference type="GO" id="GO:0004222">
    <property type="term" value="F:metalloendopeptidase activity"/>
    <property type="evidence" value="ECO:0007669"/>
    <property type="project" value="InterPro"/>
</dbReference>
<dbReference type="AlphaFoldDB" id="A0A1A8XXY1"/>
<name>A0A1A8XXY1_9PROT</name>
<dbReference type="NCBIfam" id="TIGR00043">
    <property type="entry name" value="rRNA maturation RNase YbeY"/>
    <property type="match status" value="1"/>
</dbReference>
<evidence type="ECO:0000256" key="6">
    <source>
        <dbReference type="ARBA" id="ARBA00022833"/>
    </source>
</evidence>
<evidence type="ECO:0000256" key="7">
    <source>
        <dbReference type="HAMAP-Rule" id="MF_00009"/>
    </source>
</evidence>
<dbReference type="PANTHER" id="PTHR46986">
    <property type="entry name" value="ENDORIBONUCLEASE YBEY, CHLOROPLASTIC"/>
    <property type="match status" value="1"/>
</dbReference>
<reference evidence="8 9" key="1">
    <citation type="submission" date="2016-06" db="EMBL/GenBank/DDBJ databases">
        <authorList>
            <person name="Kjaerup R.B."/>
            <person name="Dalgaard T.S."/>
            <person name="Juul-Madsen H.R."/>
        </authorList>
    </citation>
    <scope>NUCLEOTIDE SEQUENCE [LARGE SCALE GENOMIC DNA]</scope>
    <source>
        <strain evidence="8">3</strain>
    </source>
</reference>